<sequence>MATKFSIPSSPSRSVLTISTFLGADFTNSPAAVSENQSPNCKNMIRDVPGKVRKCMGYKKIAEYDDQINGYHYIRGEQYGLVHAGTKMYYNGVVKYSDANNARSRSWQFDNKLYIVDGKKLLVWDGAEVKPASEYAKIPTVTIAKAPNGGGTSYEDLNLIQPGFTELFAGTESDTAYHMTFGGLDDTTVKAYILDSSGSWAEKTENTDFTVDRENGIINFTAAPGKSPVTGEDNVKITAYRTVSGYADRINKCCIGTQYGLKGAMDRLFLSGNPDYINQDWFSDQNDPTYFADTYYSSLGTSKSAIMGYSVINNYLATHKDEMETDQFIVLREGVLADNKPVFRSVNTLQGAGAIAKDTFAYLSSEPLFLTRSGVYAITAQDITGEKYGQNRSFYLNGKLLKESDLEKSFAFVYKDMYWLCVNGVAYILDGLQPMQTDKSMPYSTRQYAGFYRTNLPANCMWEKDGNLYFGSTDGRVCEFYSDSDALVSYNDDGEKIEAIWETPDLDGKLFYKNKTFRYLAVRLKSAVATTLEMYVQKRGLWSFIKKDNYTARYLSFGSVVFSKFTFSSDQTQKIIPTKLRVKKVDKARFRFVNSELNEPFGLFDIALEYVENGNHK</sequence>
<accession>A0A8S5R7C2</accession>
<proteinExistence type="predicted"/>
<organism evidence="1">
    <name type="scientific">virus sp. ct6Ax4</name>
    <dbReference type="NCBI Taxonomy" id="2826791"/>
    <lineage>
        <taxon>Viruses</taxon>
    </lineage>
</organism>
<reference evidence="1" key="1">
    <citation type="journal article" date="2021" name="Proc. Natl. Acad. Sci. U.S.A.">
        <title>A Catalog of Tens of Thousands of Viruses from Human Metagenomes Reveals Hidden Associations with Chronic Diseases.</title>
        <authorList>
            <person name="Tisza M.J."/>
            <person name="Buck C.B."/>
        </authorList>
    </citation>
    <scope>NUCLEOTIDE SEQUENCE</scope>
    <source>
        <strain evidence="1">Ct6Ax4</strain>
    </source>
</reference>
<protein>
    <recommendedName>
        <fullName evidence="2">Stabilization protein</fullName>
    </recommendedName>
</protein>
<name>A0A8S5R7C2_9VIRU</name>
<evidence type="ECO:0000313" key="1">
    <source>
        <dbReference type="EMBL" id="DAE26969.1"/>
    </source>
</evidence>
<dbReference type="EMBL" id="BK015824">
    <property type="protein sequence ID" value="DAE26969.1"/>
    <property type="molecule type" value="Genomic_DNA"/>
</dbReference>
<evidence type="ECO:0008006" key="2">
    <source>
        <dbReference type="Google" id="ProtNLM"/>
    </source>
</evidence>